<accession>A0A1R2ARD3</accession>
<dbReference type="AlphaFoldDB" id="A0A1R2ARD3"/>
<evidence type="ECO:0000313" key="1">
    <source>
        <dbReference type="EMBL" id="OMJ67046.1"/>
    </source>
</evidence>
<protein>
    <submittedName>
        <fullName evidence="1">Uncharacterized protein</fullName>
    </submittedName>
</protein>
<dbReference type="Proteomes" id="UP000187209">
    <property type="component" value="Unassembled WGS sequence"/>
</dbReference>
<dbReference type="EMBL" id="MPUH01001575">
    <property type="protein sequence ID" value="OMJ67046.1"/>
    <property type="molecule type" value="Genomic_DNA"/>
</dbReference>
<keyword evidence="2" id="KW-1185">Reference proteome</keyword>
<comment type="caution">
    <text evidence="1">The sequence shown here is derived from an EMBL/GenBank/DDBJ whole genome shotgun (WGS) entry which is preliminary data.</text>
</comment>
<gene>
    <name evidence="1" type="ORF">SteCoe_35899</name>
</gene>
<proteinExistence type="predicted"/>
<name>A0A1R2ARD3_9CILI</name>
<reference evidence="1 2" key="1">
    <citation type="submission" date="2016-11" db="EMBL/GenBank/DDBJ databases">
        <title>The macronuclear genome of Stentor coeruleus: a giant cell with tiny introns.</title>
        <authorList>
            <person name="Slabodnick M."/>
            <person name="Ruby J.G."/>
            <person name="Reiff S.B."/>
            <person name="Swart E.C."/>
            <person name="Gosai S."/>
            <person name="Prabakaran S."/>
            <person name="Witkowska E."/>
            <person name="Larue G.E."/>
            <person name="Fisher S."/>
            <person name="Freeman R.M."/>
            <person name="Gunawardena J."/>
            <person name="Chu W."/>
            <person name="Stover N.A."/>
            <person name="Gregory B.D."/>
            <person name="Nowacki M."/>
            <person name="Derisi J."/>
            <person name="Roy S.W."/>
            <person name="Marshall W.F."/>
            <person name="Sood P."/>
        </authorList>
    </citation>
    <scope>NUCLEOTIDE SEQUENCE [LARGE SCALE GENOMIC DNA]</scope>
    <source>
        <strain evidence="1">WM001</strain>
    </source>
</reference>
<evidence type="ECO:0000313" key="2">
    <source>
        <dbReference type="Proteomes" id="UP000187209"/>
    </source>
</evidence>
<sequence length="124" mass="14883">MRKILRYHDWNINTLSDESMNSLDKFRIKYITPFKPRAPTPPKSKELSTKEVSQQIPWKLRQSSVNSADIIVLKVPFSSVTYINKMRQIQTFSMNMHKKQLKVRKNNRYKKHRRSESLKLVEYN</sequence>
<organism evidence="1 2">
    <name type="scientific">Stentor coeruleus</name>
    <dbReference type="NCBI Taxonomy" id="5963"/>
    <lineage>
        <taxon>Eukaryota</taxon>
        <taxon>Sar</taxon>
        <taxon>Alveolata</taxon>
        <taxon>Ciliophora</taxon>
        <taxon>Postciliodesmatophora</taxon>
        <taxon>Heterotrichea</taxon>
        <taxon>Heterotrichida</taxon>
        <taxon>Stentoridae</taxon>
        <taxon>Stentor</taxon>
    </lineage>
</organism>